<dbReference type="RefSeq" id="WP_200406738.1">
    <property type="nucleotide sequence ID" value="NZ_BNDT01000001.1"/>
</dbReference>
<dbReference type="EMBL" id="CP070872">
    <property type="protein sequence ID" value="QSE75844.1"/>
    <property type="molecule type" value="Genomic_DNA"/>
</dbReference>
<dbReference type="AlphaFoldDB" id="A0AA45KEM2"/>
<sequence length="84" mass="10046">MQVKMGERIVKAWQVKHDEAPLEEWVQHLFDQQICFWNPRDNEQLRFSLMFGGAARVGDYLIYLGKSDIKVISEKRFNREFTIL</sequence>
<dbReference type="Proteomes" id="UP000663608">
    <property type="component" value="Chromosome"/>
</dbReference>
<proteinExistence type="predicted"/>
<evidence type="ECO:0000313" key="1">
    <source>
        <dbReference type="EMBL" id="QSE75844.1"/>
    </source>
</evidence>
<accession>A0AA45KEM2</accession>
<keyword evidence="2" id="KW-1185">Reference proteome</keyword>
<protein>
    <submittedName>
        <fullName evidence="1">Uncharacterized protein</fullName>
    </submittedName>
</protein>
<dbReference type="KEGG" id="lti:JW886_05010"/>
<reference evidence="1 2" key="1">
    <citation type="submission" date="2021-02" db="EMBL/GenBank/DDBJ databases">
        <title>Complete genome sequence of Lactococcus lactis strain K_LL004.</title>
        <authorList>
            <person name="Kim H.B."/>
        </authorList>
    </citation>
    <scope>NUCLEOTIDE SEQUENCE [LARGE SCALE GENOMIC DNA]</scope>
    <source>
        <strain evidence="1 2">K_LL004</strain>
    </source>
</reference>
<evidence type="ECO:0000313" key="2">
    <source>
        <dbReference type="Proteomes" id="UP000663608"/>
    </source>
</evidence>
<organism evidence="1 2">
    <name type="scientific">Lactococcus taiwanensis</name>
    <dbReference type="NCBI Taxonomy" id="1151742"/>
    <lineage>
        <taxon>Bacteria</taxon>
        <taxon>Bacillati</taxon>
        <taxon>Bacillota</taxon>
        <taxon>Bacilli</taxon>
        <taxon>Lactobacillales</taxon>
        <taxon>Streptococcaceae</taxon>
        <taxon>Lactococcus</taxon>
    </lineage>
</organism>
<name>A0AA45KEM2_9LACT</name>
<gene>
    <name evidence="1" type="ORF">JW886_05010</name>
</gene>